<dbReference type="Proteomes" id="UP000193067">
    <property type="component" value="Unassembled WGS sequence"/>
</dbReference>
<evidence type="ECO:0000313" key="3">
    <source>
        <dbReference type="Proteomes" id="UP000193067"/>
    </source>
</evidence>
<dbReference type="EMBL" id="KZ084086">
    <property type="protein sequence ID" value="OSD08331.1"/>
    <property type="molecule type" value="Genomic_DNA"/>
</dbReference>
<protein>
    <submittedName>
        <fullName evidence="2">Uncharacterized protein</fullName>
    </submittedName>
</protein>
<sequence>MNANAEAIHAFLGPGMQGFESILYDQPGKMTMMMQNTAFDEPPSLCTQWWIEDLIAAQLRAEQPVCGDDPEMVGEYMAWLSEEQLQEIEELESCSTDQHANVREENDGHRKHPEIMAPASAGPSASPAEISEGSREGELGSAWMDQAERAMEVWAGVLRVAVDRANGATREEQARLTDPYADWAGPPPPGFDFTLW</sequence>
<feature type="region of interest" description="Disordered" evidence="1">
    <location>
        <begin position="169"/>
        <end position="196"/>
    </location>
</feature>
<accession>A0A1Y2J788</accession>
<keyword evidence="3" id="KW-1185">Reference proteome</keyword>
<feature type="compositionally biased region" description="Low complexity" evidence="1">
    <location>
        <begin position="117"/>
        <end position="128"/>
    </location>
</feature>
<gene>
    <name evidence="2" type="ORF">PYCCODRAFT_1429403</name>
</gene>
<evidence type="ECO:0000313" key="2">
    <source>
        <dbReference type="EMBL" id="OSD08331.1"/>
    </source>
</evidence>
<organism evidence="2 3">
    <name type="scientific">Trametes coccinea (strain BRFM310)</name>
    <name type="common">Pycnoporus coccineus</name>
    <dbReference type="NCBI Taxonomy" id="1353009"/>
    <lineage>
        <taxon>Eukaryota</taxon>
        <taxon>Fungi</taxon>
        <taxon>Dikarya</taxon>
        <taxon>Basidiomycota</taxon>
        <taxon>Agaricomycotina</taxon>
        <taxon>Agaricomycetes</taxon>
        <taxon>Polyporales</taxon>
        <taxon>Polyporaceae</taxon>
        <taxon>Trametes</taxon>
    </lineage>
</organism>
<dbReference type="AlphaFoldDB" id="A0A1Y2J788"/>
<name>A0A1Y2J788_TRAC3</name>
<proteinExistence type="predicted"/>
<feature type="region of interest" description="Disordered" evidence="1">
    <location>
        <begin position="102"/>
        <end position="136"/>
    </location>
</feature>
<dbReference type="OrthoDB" id="2748894at2759"/>
<evidence type="ECO:0000256" key="1">
    <source>
        <dbReference type="SAM" id="MobiDB-lite"/>
    </source>
</evidence>
<reference evidence="2 3" key="1">
    <citation type="journal article" date="2015" name="Biotechnol. Biofuels">
        <title>Enhanced degradation of softwood versus hardwood by the white-rot fungus Pycnoporus coccineus.</title>
        <authorList>
            <person name="Couturier M."/>
            <person name="Navarro D."/>
            <person name="Chevret D."/>
            <person name="Henrissat B."/>
            <person name="Piumi F."/>
            <person name="Ruiz-Duenas F.J."/>
            <person name="Martinez A.T."/>
            <person name="Grigoriev I.V."/>
            <person name="Riley R."/>
            <person name="Lipzen A."/>
            <person name="Berrin J.G."/>
            <person name="Master E.R."/>
            <person name="Rosso M.N."/>
        </authorList>
    </citation>
    <scope>NUCLEOTIDE SEQUENCE [LARGE SCALE GENOMIC DNA]</scope>
    <source>
        <strain evidence="2 3">BRFM310</strain>
    </source>
</reference>